<dbReference type="EMBL" id="CM039431">
    <property type="protein sequence ID" value="KAI4336711.1"/>
    <property type="molecule type" value="Genomic_DNA"/>
</dbReference>
<evidence type="ECO:0000313" key="1">
    <source>
        <dbReference type="EMBL" id="KAI4336711.1"/>
    </source>
</evidence>
<proteinExistence type="predicted"/>
<comment type="caution">
    <text evidence="1">The sequence shown here is derived from an EMBL/GenBank/DDBJ whole genome shotgun (WGS) entry which is preliminary data.</text>
</comment>
<keyword evidence="2" id="KW-1185">Reference proteome</keyword>
<evidence type="ECO:0000313" key="2">
    <source>
        <dbReference type="Proteomes" id="UP000828941"/>
    </source>
</evidence>
<gene>
    <name evidence="1" type="ORF">L6164_015203</name>
</gene>
<sequence>MIMRENEEMPKSPTKWVSDLDQRFLFLIVSLLMLSFFLSFYSVHTPKLFKIVDAENQRWKNELAQSRIAVCLVGGARRFQLTGPSIVEMILKEYPNSDLFLHAPLDSDAFKFSLLKNAPRIASVRIFSPHLLPETESPVRVLTANGSPNGIQGLIQYFNLVEGCLRMISWHQVKNNFTYDWIVRTRVDGYWNAPLHPQNFVPGSYLVPLGSSYGGLNDRLGIGDLRTSRVALSRLSLIPWLDSAGFRGLNSESAFKAQLTTQGVGYQTKRLPFCIVTERKYDFPMGKYGVPVAAMSSRGPLSGAKCRPCTPVCKGECAERAMMSLDKGWSWTEWNNGSLELCDAHGSWENGWEKIFDRLAGNNLSAARKRIRYINFDGCIKDFKQLKKRTATWDAPPLEDICNLAFNHT</sequence>
<protein>
    <submittedName>
        <fullName evidence="1">Uncharacterized protein</fullName>
    </submittedName>
</protein>
<name>A0ACB9NL41_BAUVA</name>
<organism evidence="1 2">
    <name type="scientific">Bauhinia variegata</name>
    <name type="common">Purple orchid tree</name>
    <name type="synonym">Phanera variegata</name>
    <dbReference type="NCBI Taxonomy" id="167791"/>
    <lineage>
        <taxon>Eukaryota</taxon>
        <taxon>Viridiplantae</taxon>
        <taxon>Streptophyta</taxon>
        <taxon>Embryophyta</taxon>
        <taxon>Tracheophyta</taxon>
        <taxon>Spermatophyta</taxon>
        <taxon>Magnoliopsida</taxon>
        <taxon>eudicotyledons</taxon>
        <taxon>Gunneridae</taxon>
        <taxon>Pentapetalae</taxon>
        <taxon>rosids</taxon>
        <taxon>fabids</taxon>
        <taxon>Fabales</taxon>
        <taxon>Fabaceae</taxon>
        <taxon>Cercidoideae</taxon>
        <taxon>Cercideae</taxon>
        <taxon>Bauhiniinae</taxon>
        <taxon>Bauhinia</taxon>
    </lineage>
</organism>
<reference evidence="1 2" key="1">
    <citation type="journal article" date="2022" name="DNA Res.">
        <title>Chromosomal-level genome assembly of the orchid tree Bauhinia variegata (Leguminosae; Cercidoideae) supports the allotetraploid origin hypothesis of Bauhinia.</title>
        <authorList>
            <person name="Zhong Y."/>
            <person name="Chen Y."/>
            <person name="Zheng D."/>
            <person name="Pang J."/>
            <person name="Liu Y."/>
            <person name="Luo S."/>
            <person name="Meng S."/>
            <person name="Qian L."/>
            <person name="Wei D."/>
            <person name="Dai S."/>
            <person name="Zhou R."/>
        </authorList>
    </citation>
    <scope>NUCLEOTIDE SEQUENCE [LARGE SCALE GENOMIC DNA]</scope>
    <source>
        <strain evidence="1">BV-YZ2020</strain>
    </source>
</reference>
<accession>A0ACB9NL41</accession>
<dbReference type="Proteomes" id="UP000828941">
    <property type="component" value="Chromosome 6"/>
</dbReference>